<organism evidence="2">
    <name type="scientific">freshwater metagenome</name>
    <dbReference type="NCBI Taxonomy" id="449393"/>
    <lineage>
        <taxon>unclassified sequences</taxon>
        <taxon>metagenomes</taxon>
        <taxon>ecological metagenomes</taxon>
    </lineage>
</organism>
<name>A0A6J6TUF0_9ZZZZ</name>
<evidence type="ECO:0000256" key="1">
    <source>
        <dbReference type="SAM" id="MobiDB-lite"/>
    </source>
</evidence>
<sequence length="125" mass="12874">MTVNGKYYSQVFGGTLPGPIWQQAMESALAGTLPTDFILTADYGLRPARGLTSLPGLIEVETGGDVFTFDNSNADGLDPNAPDPIDSDPAAPIEPVPEVDPVPVAPVVPTPTPVPPVVPTPTPTG</sequence>
<reference evidence="2" key="1">
    <citation type="submission" date="2020-05" db="EMBL/GenBank/DDBJ databases">
        <authorList>
            <person name="Chiriac C."/>
            <person name="Salcher M."/>
            <person name="Ghai R."/>
            <person name="Kavagutti S V."/>
        </authorList>
    </citation>
    <scope>NUCLEOTIDE SEQUENCE</scope>
</reference>
<feature type="region of interest" description="Disordered" evidence="1">
    <location>
        <begin position="70"/>
        <end position="125"/>
    </location>
</feature>
<proteinExistence type="predicted"/>
<feature type="compositionally biased region" description="Pro residues" evidence="1">
    <location>
        <begin position="92"/>
        <end position="125"/>
    </location>
</feature>
<feature type="compositionally biased region" description="Low complexity" evidence="1">
    <location>
        <begin position="78"/>
        <end position="91"/>
    </location>
</feature>
<evidence type="ECO:0000313" key="2">
    <source>
        <dbReference type="EMBL" id="CAB4750344.1"/>
    </source>
</evidence>
<protein>
    <submittedName>
        <fullName evidence="2">Unannotated protein</fullName>
    </submittedName>
</protein>
<dbReference type="AlphaFoldDB" id="A0A6J6TUF0"/>
<gene>
    <name evidence="2" type="ORF">UFOPK2809_00870</name>
</gene>
<dbReference type="EMBL" id="CAEZZA010000109">
    <property type="protein sequence ID" value="CAB4750344.1"/>
    <property type="molecule type" value="Genomic_DNA"/>
</dbReference>
<accession>A0A6J6TUF0</accession>